<dbReference type="Proteomes" id="UP000772434">
    <property type="component" value="Unassembled WGS sequence"/>
</dbReference>
<evidence type="ECO:0000313" key="1">
    <source>
        <dbReference type="EMBL" id="KAF9068784.1"/>
    </source>
</evidence>
<accession>A0A9P5PSZ4</accession>
<comment type="caution">
    <text evidence="1">The sequence shown here is derived from an EMBL/GenBank/DDBJ whole genome shotgun (WGS) entry which is preliminary data.</text>
</comment>
<proteinExistence type="predicted"/>
<sequence length="155" mass="16868">MNHTTRGDSVSTHLDLAVMGGAEKLCGTVEHQHLLVDPFTDPSIAFSSLPLSVSFPDAVTSLAKDLFTRLPVEILHCISLLIVRDPDLVSTPASTTPSSSKSVIPKNAMSKSTLDSKPDKYVVNPYHTIHCFRHASPTVFRASSNFGTIFWYVAI</sequence>
<keyword evidence="2" id="KW-1185">Reference proteome</keyword>
<dbReference type="AlphaFoldDB" id="A0A9P5PSZ4"/>
<evidence type="ECO:0000313" key="2">
    <source>
        <dbReference type="Proteomes" id="UP000772434"/>
    </source>
</evidence>
<gene>
    <name evidence="1" type="ORF">BDP27DRAFT_1523923</name>
</gene>
<protein>
    <submittedName>
        <fullName evidence="1">Uncharacterized protein</fullName>
    </submittedName>
</protein>
<reference evidence="1" key="1">
    <citation type="submission" date="2020-11" db="EMBL/GenBank/DDBJ databases">
        <authorList>
            <consortium name="DOE Joint Genome Institute"/>
            <person name="Ahrendt S."/>
            <person name="Riley R."/>
            <person name="Andreopoulos W."/>
            <person name="Labutti K."/>
            <person name="Pangilinan J."/>
            <person name="Ruiz-Duenas F.J."/>
            <person name="Barrasa J.M."/>
            <person name="Sanchez-Garcia M."/>
            <person name="Camarero S."/>
            <person name="Miyauchi S."/>
            <person name="Serrano A."/>
            <person name="Linde D."/>
            <person name="Babiker R."/>
            <person name="Drula E."/>
            <person name="Ayuso-Fernandez I."/>
            <person name="Pacheco R."/>
            <person name="Padilla G."/>
            <person name="Ferreira P."/>
            <person name="Barriuso J."/>
            <person name="Kellner H."/>
            <person name="Castanera R."/>
            <person name="Alfaro M."/>
            <person name="Ramirez L."/>
            <person name="Pisabarro A.G."/>
            <person name="Kuo A."/>
            <person name="Tritt A."/>
            <person name="Lipzen A."/>
            <person name="He G."/>
            <person name="Yan M."/>
            <person name="Ng V."/>
            <person name="Cullen D."/>
            <person name="Martin F."/>
            <person name="Rosso M.-N."/>
            <person name="Henrissat B."/>
            <person name="Hibbett D."/>
            <person name="Martinez A.T."/>
            <person name="Grigoriev I.V."/>
        </authorList>
    </citation>
    <scope>NUCLEOTIDE SEQUENCE</scope>
    <source>
        <strain evidence="1">AH 40177</strain>
    </source>
</reference>
<dbReference type="EMBL" id="JADNRY010000057">
    <property type="protein sequence ID" value="KAF9068784.1"/>
    <property type="molecule type" value="Genomic_DNA"/>
</dbReference>
<organism evidence="1 2">
    <name type="scientific">Rhodocollybia butyracea</name>
    <dbReference type="NCBI Taxonomy" id="206335"/>
    <lineage>
        <taxon>Eukaryota</taxon>
        <taxon>Fungi</taxon>
        <taxon>Dikarya</taxon>
        <taxon>Basidiomycota</taxon>
        <taxon>Agaricomycotina</taxon>
        <taxon>Agaricomycetes</taxon>
        <taxon>Agaricomycetidae</taxon>
        <taxon>Agaricales</taxon>
        <taxon>Marasmiineae</taxon>
        <taxon>Omphalotaceae</taxon>
        <taxon>Rhodocollybia</taxon>
    </lineage>
</organism>
<name>A0A9P5PSZ4_9AGAR</name>